<dbReference type="SUPFAM" id="SSF143800">
    <property type="entry name" value="L28p-like"/>
    <property type="match status" value="1"/>
</dbReference>
<dbReference type="GO" id="GO:0003735">
    <property type="term" value="F:structural constituent of ribosome"/>
    <property type="evidence" value="ECO:0007669"/>
    <property type="project" value="InterPro"/>
</dbReference>
<evidence type="ECO:0000313" key="10">
    <source>
        <dbReference type="Proteomes" id="UP000178946"/>
    </source>
</evidence>
<dbReference type="STRING" id="1802557.A3A20_01370"/>
<dbReference type="Gene3D" id="4.10.830.30">
    <property type="entry name" value="Ribosomal protein L31"/>
    <property type="match status" value="1"/>
</dbReference>
<feature type="binding site" evidence="7">
    <location>
        <position position="17"/>
    </location>
    <ligand>
        <name>Zn(2+)</name>
        <dbReference type="ChEBI" id="CHEBI:29105"/>
    </ligand>
</feature>
<dbReference type="NCBIfam" id="NF000612">
    <property type="entry name" value="PRK00019.1"/>
    <property type="match status" value="1"/>
</dbReference>
<protein>
    <recommendedName>
        <fullName evidence="6 7">Large ribosomal subunit protein bL31</fullName>
    </recommendedName>
</protein>
<feature type="binding site" evidence="7">
    <location>
        <position position="37"/>
    </location>
    <ligand>
        <name>Zn(2+)</name>
        <dbReference type="ChEBI" id="CHEBI:29105"/>
    </ligand>
</feature>
<sequence length="85" mass="9695">MKPDIHPKYYEKANVRCACGNELTVGSAKQELKVEICSKCHPFYTGQEKLIDTAGRVEKFKSRKARAEAAPKKEKRPRAKKQKMS</sequence>
<evidence type="ECO:0000256" key="2">
    <source>
        <dbReference type="ARBA" id="ARBA00022730"/>
    </source>
</evidence>
<dbReference type="InterPro" id="IPR002150">
    <property type="entry name" value="Ribosomal_bL31"/>
</dbReference>
<feature type="binding site" evidence="7">
    <location>
        <position position="19"/>
    </location>
    <ligand>
        <name>Zn(2+)</name>
        <dbReference type="ChEBI" id="CHEBI:29105"/>
    </ligand>
</feature>
<dbReference type="InterPro" id="IPR042105">
    <property type="entry name" value="Ribosomal_bL31_sf"/>
</dbReference>
<dbReference type="Pfam" id="PF01197">
    <property type="entry name" value="Ribosomal_L31"/>
    <property type="match status" value="1"/>
</dbReference>
<dbReference type="GO" id="GO:0006412">
    <property type="term" value="P:translation"/>
    <property type="evidence" value="ECO:0007669"/>
    <property type="project" value="UniProtKB-UniRule"/>
</dbReference>
<comment type="function">
    <text evidence="7">Binds the 23S rRNA.</text>
</comment>
<feature type="compositionally biased region" description="Basic and acidic residues" evidence="8">
    <location>
        <begin position="62"/>
        <end position="72"/>
    </location>
</feature>
<feature type="compositionally biased region" description="Basic residues" evidence="8">
    <location>
        <begin position="73"/>
        <end position="85"/>
    </location>
</feature>
<dbReference type="GO" id="GO:0019843">
    <property type="term" value="F:rRNA binding"/>
    <property type="evidence" value="ECO:0007669"/>
    <property type="project" value="UniProtKB-KW"/>
</dbReference>
<feature type="binding site" evidence="7">
    <location>
        <position position="40"/>
    </location>
    <ligand>
        <name>Zn(2+)</name>
        <dbReference type="ChEBI" id="CHEBI:29105"/>
    </ligand>
</feature>
<evidence type="ECO:0000256" key="7">
    <source>
        <dbReference type="HAMAP-Rule" id="MF_00501"/>
    </source>
</evidence>
<evidence type="ECO:0000256" key="1">
    <source>
        <dbReference type="ARBA" id="ARBA00009296"/>
    </source>
</evidence>
<keyword evidence="2 7" id="KW-0699">rRNA-binding</keyword>
<keyword evidence="3 7" id="KW-0694">RNA-binding</keyword>
<keyword evidence="7" id="KW-0479">Metal-binding</keyword>
<reference evidence="9 10" key="1">
    <citation type="journal article" date="2016" name="Nat. Commun.">
        <title>Thousands of microbial genomes shed light on interconnected biogeochemical processes in an aquifer system.</title>
        <authorList>
            <person name="Anantharaman K."/>
            <person name="Brown C.T."/>
            <person name="Hug L.A."/>
            <person name="Sharon I."/>
            <person name="Castelle C.J."/>
            <person name="Probst A.J."/>
            <person name="Thomas B.C."/>
            <person name="Singh A."/>
            <person name="Wilkins M.J."/>
            <person name="Karaoz U."/>
            <person name="Brodie E.L."/>
            <person name="Williams K.H."/>
            <person name="Hubbard S.S."/>
            <person name="Banfield J.F."/>
        </authorList>
    </citation>
    <scope>NUCLEOTIDE SEQUENCE [LARGE SCALE GENOMIC DNA]</scope>
</reference>
<evidence type="ECO:0000256" key="4">
    <source>
        <dbReference type="ARBA" id="ARBA00022980"/>
    </source>
</evidence>
<dbReference type="InterPro" id="IPR034704">
    <property type="entry name" value="Ribosomal_bL28/bL31-like_sf"/>
</dbReference>
<keyword evidence="7" id="KW-0862">Zinc</keyword>
<dbReference type="HAMAP" id="MF_00501">
    <property type="entry name" value="Ribosomal_bL31_1"/>
    <property type="match status" value="1"/>
</dbReference>
<comment type="caution">
    <text evidence="9">The sequence shown here is derived from an EMBL/GenBank/DDBJ whole genome shotgun (WGS) entry which is preliminary data.</text>
</comment>
<proteinExistence type="inferred from homology"/>
<keyword evidence="5 7" id="KW-0687">Ribonucleoprotein</keyword>
<comment type="similarity">
    <text evidence="1 7">Belongs to the bacterial ribosomal protein bL31 family. Type A subfamily.</text>
</comment>
<accession>A0A1F8DSG8</accession>
<comment type="subunit">
    <text evidence="7">Part of the 50S ribosomal subunit.</text>
</comment>
<dbReference type="EMBL" id="MGIR01000001">
    <property type="protein sequence ID" value="OGM91577.1"/>
    <property type="molecule type" value="Genomic_DNA"/>
</dbReference>
<dbReference type="Proteomes" id="UP000178946">
    <property type="component" value="Unassembled WGS sequence"/>
</dbReference>
<dbReference type="PRINTS" id="PR01249">
    <property type="entry name" value="RIBOSOMALL31"/>
</dbReference>
<evidence type="ECO:0000256" key="6">
    <source>
        <dbReference type="ARBA" id="ARBA00035687"/>
    </source>
</evidence>
<dbReference type="PANTHER" id="PTHR33280">
    <property type="entry name" value="50S RIBOSOMAL PROTEIN L31, CHLOROPLASTIC"/>
    <property type="match status" value="1"/>
</dbReference>
<name>A0A1F8DSG8_9BACT</name>
<evidence type="ECO:0000256" key="3">
    <source>
        <dbReference type="ARBA" id="ARBA00022884"/>
    </source>
</evidence>
<evidence type="ECO:0000256" key="8">
    <source>
        <dbReference type="SAM" id="MobiDB-lite"/>
    </source>
</evidence>
<dbReference type="GO" id="GO:1990904">
    <property type="term" value="C:ribonucleoprotein complex"/>
    <property type="evidence" value="ECO:0007669"/>
    <property type="project" value="UniProtKB-KW"/>
</dbReference>
<evidence type="ECO:0000313" key="9">
    <source>
        <dbReference type="EMBL" id="OGM91577.1"/>
    </source>
</evidence>
<comment type="cofactor">
    <cofactor evidence="7">
        <name>Zn(2+)</name>
        <dbReference type="ChEBI" id="CHEBI:29105"/>
    </cofactor>
    <text evidence="7">Binds 1 zinc ion per subunit.</text>
</comment>
<dbReference type="GO" id="GO:0005840">
    <property type="term" value="C:ribosome"/>
    <property type="evidence" value="ECO:0007669"/>
    <property type="project" value="UniProtKB-KW"/>
</dbReference>
<dbReference type="GO" id="GO:0046872">
    <property type="term" value="F:metal ion binding"/>
    <property type="evidence" value="ECO:0007669"/>
    <property type="project" value="UniProtKB-KW"/>
</dbReference>
<dbReference type="InterPro" id="IPR027491">
    <property type="entry name" value="Ribosomal_bL31_A"/>
</dbReference>
<dbReference type="PANTHER" id="PTHR33280:SF1">
    <property type="entry name" value="LARGE RIBOSOMAL SUBUNIT PROTEIN BL31C"/>
    <property type="match status" value="1"/>
</dbReference>
<gene>
    <name evidence="7" type="primary">rpmE</name>
    <name evidence="9" type="ORF">A3A20_01370</name>
</gene>
<dbReference type="AlphaFoldDB" id="A0A1F8DSG8"/>
<feature type="region of interest" description="Disordered" evidence="8">
    <location>
        <begin position="62"/>
        <end position="85"/>
    </location>
</feature>
<dbReference type="NCBIfam" id="NF001809">
    <property type="entry name" value="PRK00528.1"/>
    <property type="match status" value="1"/>
</dbReference>
<dbReference type="PROSITE" id="PS01143">
    <property type="entry name" value="RIBOSOMAL_L31"/>
    <property type="match status" value="1"/>
</dbReference>
<keyword evidence="4 7" id="KW-0689">Ribosomal protein</keyword>
<evidence type="ECO:0000256" key="5">
    <source>
        <dbReference type="ARBA" id="ARBA00023274"/>
    </source>
</evidence>
<organism evidence="9 10">
    <name type="scientific">Candidatus Wolfebacteria bacterium RIFCSPLOWO2_01_FULL_45_19</name>
    <dbReference type="NCBI Taxonomy" id="1802557"/>
    <lineage>
        <taxon>Bacteria</taxon>
        <taxon>Candidatus Wolfeibacteriota</taxon>
    </lineage>
</organism>
<dbReference type="NCBIfam" id="TIGR00105">
    <property type="entry name" value="L31"/>
    <property type="match status" value="1"/>
</dbReference>